<dbReference type="ExpressionAtlas" id="A0A2K2DUV6">
    <property type="expression patterns" value="baseline"/>
</dbReference>
<evidence type="ECO:0000313" key="3">
    <source>
        <dbReference type="EnsemblPlants" id="PNT78061"/>
    </source>
</evidence>
<dbReference type="KEGG" id="bdi:104581862"/>
<proteinExistence type="predicted"/>
<sequence>MAGSTILVGTWLCPVRDVPPPRLVTGFPPMPPVGDGFLVGRIVVPLRHSSEVGLELCAKKVGSMEPTVTIERKNNKKSKKKKKRNGFSTPSTEPSTPQSSPGSTPSLWGTEALMPVWSVPWSNLPCGCPWPISPMNALNLQPGYYGLNQHLLPTEPTEILVSFKPWLQRFYSYGGLIPCPQDLVSLEGFETKCPLTEEYALYNGKKIGVTTDSGRFVLLGLVEDVVNTYKDGRSWGGQFNKDDLAVQIGVRCYISKVAEFPGTYTNLCKDLNSLADAMVTSFRGTNKIAFIKHLFRTLKSPPPPSSTVQQRQDYFKFLKSHPAFADPIARSSYVVGIVQTYKSMSQSDRNDFERAVKKIHVKSDDWRERVKSDPLWNQVYTDKQRKSKKKKKKDKERYSCSNIGLATFLRHFVIHSPEHTIVAGVQQMKVLEEVDYLLSDFFDDFIADLFQIVVYDFDLEKHFLYDVGEDRKEMLRRIWKHGIVEPQVEPYIFEGTLTQSHVEASTSGQAVTK</sequence>
<reference evidence="2 3" key="1">
    <citation type="journal article" date="2010" name="Nature">
        <title>Genome sequencing and analysis of the model grass Brachypodium distachyon.</title>
        <authorList>
            <consortium name="International Brachypodium Initiative"/>
        </authorList>
    </citation>
    <scope>NUCLEOTIDE SEQUENCE [LARGE SCALE GENOMIC DNA]</scope>
    <source>
        <strain evidence="2">Bd21</strain>
        <strain evidence="3">cv. Bd21</strain>
    </source>
</reference>
<dbReference type="PANTHER" id="PTHR35161">
    <property type="entry name" value="OS02G0303100 PROTEIN"/>
    <property type="match status" value="1"/>
</dbReference>
<feature type="compositionally biased region" description="Basic residues" evidence="1">
    <location>
        <begin position="74"/>
        <end position="85"/>
    </location>
</feature>
<evidence type="ECO:0000313" key="2">
    <source>
        <dbReference type="EMBL" id="PNT78061.1"/>
    </source>
</evidence>
<dbReference type="EnsemblPlants" id="PNT78062">
    <property type="protein sequence ID" value="PNT78062"/>
    <property type="gene ID" value="BRADI_1g73056v3"/>
</dbReference>
<accession>A0A2K2DUV6</accession>
<dbReference type="GeneID" id="104581862"/>
<dbReference type="Gramene" id="PNT78062">
    <property type="protein sequence ID" value="PNT78062"/>
    <property type="gene ID" value="BRADI_1g73056v3"/>
</dbReference>
<gene>
    <name evidence="3" type="primary">LOC104581862</name>
    <name evidence="2" type="ORF">BRADI_1g73056v3</name>
</gene>
<feature type="region of interest" description="Disordered" evidence="1">
    <location>
        <begin position="68"/>
        <end position="105"/>
    </location>
</feature>
<dbReference type="EnsemblPlants" id="PNT78061">
    <property type="protein sequence ID" value="PNT78061"/>
    <property type="gene ID" value="BRADI_1g73056v3"/>
</dbReference>
<dbReference type="EMBL" id="CM000880">
    <property type="protein sequence ID" value="PNT78062.1"/>
    <property type="molecule type" value="Genomic_DNA"/>
</dbReference>
<name>A0A2K2DUV6_BRADI</name>
<organism evidence="2">
    <name type="scientific">Brachypodium distachyon</name>
    <name type="common">Purple false brome</name>
    <name type="synonym">Trachynia distachya</name>
    <dbReference type="NCBI Taxonomy" id="15368"/>
    <lineage>
        <taxon>Eukaryota</taxon>
        <taxon>Viridiplantae</taxon>
        <taxon>Streptophyta</taxon>
        <taxon>Embryophyta</taxon>
        <taxon>Tracheophyta</taxon>
        <taxon>Spermatophyta</taxon>
        <taxon>Magnoliopsida</taxon>
        <taxon>Liliopsida</taxon>
        <taxon>Poales</taxon>
        <taxon>Poaceae</taxon>
        <taxon>BOP clade</taxon>
        <taxon>Pooideae</taxon>
        <taxon>Stipodae</taxon>
        <taxon>Brachypodieae</taxon>
        <taxon>Brachypodium</taxon>
    </lineage>
</organism>
<reference evidence="3" key="3">
    <citation type="submission" date="2018-08" db="UniProtKB">
        <authorList>
            <consortium name="EnsemblPlants"/>
        </authorList>
    </citation>
    <scope>IDENTIFICATION</scope>
    <source>
        <strain evidence="3">cv. Bd21</strain>
    </source>
</reference>
<keyword evidence="4" id="KW-1185">Reference proteome</keyword>
<reference evidence="2" key="2">
    <citation type="submission" date="2017-06" db="EMBL/GenBank/DDBJ databases">
        <title>WGS assembly of Brachypodium distachyon.</title>
        <authorList>
            <consortium name="The International Brachypodium Initiative"/>
            <person name="Lucas S."/>
            <person name="Harmon-Smith M."/>
            <person name="Lail K."/>
            <person name="Tice H."/>
            <person name="Grimwood J."/>
            <person name="Bruce D."/>
            <person name="Barry K."/>
            <person name="Shu S."/>
            <person name="Lindquist E."/>
            <person name="Wang M."/>
            <person name="Pitluck S."/>
            <person name="Vogel J.P."/>
            <person name="Garvin D.F."/>
            <person name="Mockler T.C."/>
            <person name="Schmutz J."/>
            <person name="Rokhsar D."/>
            <person name="Bevan M.W."/>
        </authorList>
    </citation>
    <scope>NUCLEOTIDE SEQUENCE</scope>
    <source>
        <strain evidence="2">Bd21</strain>
    </source>
</reference>
<dbReference type="EMBL" id="CM000880">
    <property type="protein sequence ID" value="PNT78061.1"/>
    <property type="molecule type" value="Genomic_DNA"/>
</dbReference>
<dbReference type="AlphaFoldDB" id="A0A2K2DUV6"/>
<dbReference type="PANTHER" id="PTHR35161:SF19">
    <property type="entry name" value="OS02G0113400 PROTEIN"/>
    <property type="match status" value="1"/>
</dbReference>
<dbReference type="Gramene" id="PNT78061">
    <property type="protein sequence ID" value="PNT78061"/>
    <property type="gene ID" value="BRADI_1g73056v3"/>
</dbReference>
<dbReference type="Proteomes" id="UP000008810">
    <property type="component" value="Chromosome 1"/>
</dbReference>
<dbReference type="RefSeq" id="XP_010229115.1">
    <property type="nucleotide sequence ID" value="XM_010230813.3"/>
</dbReference>
<evidence type="ECO:0000313" key="4">
    <source>
        <dbReference type="Proteomes" id="UP000008810"/>
    </source>
</evidence>
<evidence type="ECO:0000256" key="1">
    <source>
        <dbReference type="SAM" id="MobiDB-lite"/>
    </source>
</evidence>
<protein>
    <submittedName>
        <fullName evidence="2 3">Uncharacterized protein</fullName>
    </submittedName>
</protein>
<feature type="compositionally biased region" description="Low complexity" evidence="1">
    <location>
        <begin position="88"/>
        <end position="105"/>
    </location>
</feature>